<sequence length="65" mass="7658">KINEALAYDAKYIVNTLVDQNNVKYKEIEILKEKLVNKEEELLKIKKELLEIKKVIGVEEEDILE</sequence>
<proteinExistence type="predicted"/>
<keyword evidence="3" id="KW-1185">Reference proteome</keyword>
<dbReference type="AlphaFoldDB" id="X6LFZ6"/>
<evidence type="ECO:0000313" key="3">
    <source>
        <dbReference type="Proteomes" id="UP000023152"/>
    </source>
</evidence>
<reference evidence="2 3" key="1">
    <citation type="journal article" date="2013" name="Curr. Biol.">
        <title>The Genome of the Foraminiferan Reticulomyxa filosa.</title>
        <authorList>
            <person name="Glockner G."/>
            <person name="Hulsmann N."/>
            <person name="Schleicher M."/>
            <person name="Noegel A.A."/>
            <person name="Eichinger L."/>
            <person name="Gallinger C."/>
            <person name="Pawlowski J."/>
            <person name="Sierra R."/>
            <person name="Euteneuer U."/>
            <person name="Pillet L."/>
            <person name="Moustafa A."/>
            <person name="Platzer M."/>
            <person name="Groth M."/>
            <person name="Szafranski K."/>
            <person name="Schliwa M."/>
        </authorList>
    </citation>
    <scope>NUCLEOTIDE SEQUENCE [LARGE SCALE GENOMIC DNA]</scope>
</reference>
<evidence type="ECO:0000313" key="2">
    <source>
        <dbReference type="EMBL" id="ETO00489.1"/>
    </source>
</evidence>
<comment type="caution">
    <text evidence="2">The sequence shown here is derived from an EMBL/GenBank/DDBJ whole genome shotgun (WGS) entry which is preliminary data.</text>
</comment>
<evidence type="ECO:0000256" key="1">
    <source>
        <dbReference type="SAM" id="Coils"/>
    </source>
</evidence>
<gene>
    <name evidence="2" type="ORF">RFI_36951</name>
</gene>
<organism evidence="2 3">
    <name type="scientific">Reticulomyxa filosa</name>
    <dbReference type="NCBI Taxonomy" id="46433"/>
    <lineage>
        <taxon>Eukaryota</taxon>
        <taxon>Sar</taxon>
        <taxon>Rhizaria</taxon>
        <taxon>Retaria</taxon>
        <taxon>Foraminifera</taxon>
        <taxon>Monothalamids</taxon>
        <taxon>Reticulomyxidae</taxon>
        <taxon>Reticulomyxa</taxon>
    </lineage>
</organism>
<name>X6LFZ6_RETFI</name>
<keyword evidence="1" id="KW-0175">Coiled coil</keyword>
<protein>
    <submittedName>
        <fullName evidence="2">Uncharacterized protein</fullName>
    </submittedName>
</protein>
<dbReference type="EMBL" id="ASPP01040881">
    <property type="protein sequence ID" value="ETO00489.1"/>
    <property type="molecule type" value="Genomic_DNA"/>
</dbReference>
<feature type="non-terminal residue" evidence="2">
    <location>
        <position position="1"/>
    </location>
</feature>
<dbReference type="Proteomes" id="UP000023152">
    <property type="component" value="Unassembled WGS sequence"/>
</dbReference>
<feature type="non-terminal residue" evidence="2">
    <location>
        <position position="65"/>
    </location>
</feature>
<accession>X6LFZ6</accession>
<feature type="coiled-coil region" evidence="1">
    <location>
        <begin position="21"/>
        <end position="55"/>
    </location>
</feature>